<reference evidence="1" key="1">
    <citation type="submission" date="2024-02" db="EMBL/GenBank/DDBJ databases">
        <authorList>
            <consortium name="Clinical and Environmental Microbiology Branch: Whole genome sequencing antimicrobial resistance pathogens in the healthcare setting"/>
        </authorList>
    </citation>
    <scope>NUCLEOTIDE SEQUENCE</scope>
    <source>
        <strain evidence="1">2021DK-00143</strain>
    </source>
</reference>
<dbReference type="AlphaFoldDB" id="A0AAI9DQ16"/>
<proteinExistence type="predicted"/>
<name>A0AAI9DQ16_PLUGE</name>
<gene>
    <name evidence="1" type="ORF">QEG54_004607</name>
</gene>
<protein>
    <submittedName>
        <fullName evidence="1">Uncharacterized protein</fullName>
    </submittedName>
</protein>
<sequence>MSVISVDGGRLGKELAAWGVPQNYVRAFVAKSTAQGNRIALHPFFFNDTEHLTSPRHWLAINAAFWCCVYREAENRESQVEALAGIRALFYAAGALGVGEIKALIQEWWRASFELHRIPAPNHTAVIKQPTFH</sequence>
<dbReference type="EMBL" id="ABLOKC030000035">
    <property type="protein sequence ID" value="EML1473795.1"/>
    <property type="molecule type" value="Genomic_DNA"/>
</dbReference>
<dbReference type="RefSeq" id="WP_172731794.1">
    <property type="nucleotide sequence ID" value="NZ_CACVCI010000001.1"/>
</dbReference>
<accession>A0AAI9DQ16</accession>
<comment type="caution">
    <text evidence="1">The sequence shown here is derived from an EMBL/GenBank/DDBJ whole genome shotgun (WGS) entry which is preliminary data.</text>
</comment>
<evidence type="ECO:0000313" key="1">
    <source>
        <dbReference type="EMBL" id="EML1473795.1"/>
    </source>
</evidence>
<organism evidence="1">
    <name type="scientific">Pluralibacter gergoviae</name>
    <name type="common">Enterobacter gergoviae</name>
    <dbReference type="NCBI Taxonomy" id="61647"/>
    <lineage>
        <taxon>Bacteria</taxon>
        <taxon>Pseudomonadati</taxon>
        <taxon>Pseudomonadota</taxon>
        <taxon>Gammaproteobacteria</taxon>
        <taxon>Enterobacterales</taxon>
        <taxon>Enterobacteriaceae</taxon>
        <taxon>Pluralibacter</taxon>
    </lineage>
</organism>